<reference evidence="2" key="1">
    <citation type="submission" date="2020-04" db="EMBL/GenBank/DDBJ databases">
        <title>Deep metagenomics examines the oral microbiome during advanced dental caries in children, revealing novel taxa and co-occurrences with host molecules.</title>
        <authorList>
            <person name="Baker J.L."/>
            <person name="Morton J.T."/>
            <person name="Dinis M."/>
            <person name="Alvarez R."/>
            <person name="Tran N.C."/>
            <person name="Knight R."/>
            <person name="Edlund A."/>
        </authorList>
    </citation>
    <scope>NUCLEOTIDE SEQUENCE</scope>
    <source>
        <strain evidence="2">JCVI_24_bin.2</strain>
    </source>
</reference>
<keyword evidence="1" id="KW-0479">Metal-binding</keyword>
<dbReference type="Gene3D" id="1.10.340.30">
    <property type="entry name" value="Hypothetical protein, domain 2"/>
    <property type="match status" value="1"/>
</dbReference>
<dbReference type="InterPro" id="IPR052891">
    <property type="entry name" value="DNA-3mA_glycosylase"/>
</dbReference>
<keyword evidence="1" id="KW-0862">Zinc</keyword>
<feature type="binding site" evidence="1">
    <location>
        <position position="3"/>
    </location>
    <ligand>
        <name>Zn(2+)</name>
        <dbReference type="ChEBI" id="CHEBI:29105"/>
    </ligand>
</feature>
<name>A0A930H095_9FIRM</name>
<evidence type="ECO:0000313" key="2">
    <source>
        <dbReference type="EMBL" id="MBF1283847.1"/>
    </source>
</evidence>
<gene>
    <name evidence="2" type="ORF">HXM93_04855</name>
</gene>
<dbReference type="InterPro" id="IPR005019">
    <property type="entry name" value="Adenine_glyco"/>
</dbReference>
<evidence type="ECO:0000256" key="1">
    <source>
        <dbReference type="PIRSR" id="PIRSR605019-1"/>
    </source>
</evidence>
<dbReference type="EMBL" id="JABZRD010000268">
    <property type="protein sequence ID" value="MBF1283847.1"/>
    <property type="molecule type" value="Genomic_DNA"/>
</dbReference>
<sequence length="52" mass="6156">MACQWKNSSAEMISYHDKEWGVPTHDDQKLFEYLLLESMQAGLSWALILRKR</sequence>
<proteinExistence type="predicted"/>
<dbReference type="GO" id="GO:0008725">
    <property type="term" value="F:DNA-3-methyladenine glycosylase activity"/>
    <property type="evidence" value="ECO:0007669"/>
    <property type="project" value="InterPro"/>
</dbReference>
<organism evidence="2 3">
    <name type="scientific">Oribacterium parvum</name>
    <dbReference type="NCBI Taxonomy" id="1501329"/>
    <lineage>
        <taxon>Bacteria</taxon>
        <taxon>Bacillati</taxon>
        <taxon>Bacillota</taxon>
        <taxon>Clostridia</taxon>
        <taxon>Lachnospirales</taxon>
        <taxon>Lachnospiraceae</taxon>
        <taxon>Oribacterium</taxon>
    </lineage>
</organism>
<dbReference type="Proteomes" id="UP000709351">
    <property type="component" value="Unassembled WGS sequence"/>
</dbReference>
<dbReference type="GO" id="GO:0046872">
    <property type="term" value="F:metal ion binding"/>
    <property type="evidence" value="ECO:0007669"/>
    <property type="project" value="UniProtKB-KW"/>
</dbReference>
<evidence type="ECO:0000313" key="3">
    <source>
        <dbReference type="Proteomes" id="UP000709351"/>
    </source>
</evidence>
<dbReference type="PANTHER" id="PTHR30037:SF4">
    <property type="entry name" value="DNA-3-METHYLADENINE GLYCOSYLASE I"/>
    <property type="match status" value="1"/>
</dbReference>
<feature type="non-terminal residue" evidence="2">
    <location>
        <position position="52"/>
    </location>
</feature>
<comment type="caution">
    <text evidence="2">The sequence shown here is derived from an EMBL/GenBank/DDBJ whole genome shotgun (WGS) entry which is preliminary data.</text>
</comment>
<dbReference type="GO" id="GO:0006284">
    <property type="term" value="P:base-excision repair"/>
    <property type="evidence" value="ECO:0007669"/>
    <property type="project" value="InterPro"/>
</dbReference>
<feature type="binding site" evidence="1">
    <location>
        <position position="16"/>
    </location>
    <ligand>
        <name>Zn(2+)</name>
        <dbReference type="ChEBI" id="CHEBI:29105"/>
    </ligand>
</feature>
<dbReference type="PANTHER" id="PTHR30037">
    <property type="entry name" value="DNA-3-METHYLADENINE GLYCOSYLASE 1"/>
    <property type="match status" value="1"/>
</dbReference>
<dbReference type="Pfam" id="PF03352">
    <property type="entry name" value="Adenine_glyco"/>
    <property type="match status" value="1"/>
</dbReference>
<accession>A0A930H095</accession>
<dbReference type="SUPFAM" id="SSF48150">
    <property type="entry name" value="DNA-glycosylase"/>
    <property type="match status" value="1"/>
</dbReference>
<dbReference type="AlphaFoldDB" id="A0A930H095"/>
<protein>
    <submittedName>
        <fullName evidence="2">DNA-3-methyladenine glycosylase I</fullName>
    </submittedName>
</protein>
<dbReference type="InterPro" id="IPR011257">
    <property type="entry name" value="DNA_glycosylase"/>
</dbReference>